<evidence type="ECO:0000256" key="2">
    <source>
        <dbReference type="SAM" id="SignalP"/>
    </source>
</evidence>
<dbReference type="EMBL" id="CP046236">
    <property type="protein sequence ID" value="WFD48466.1"/>
    <property type="molecule type" value="Genomic_DNA"/>
</dbReference>
<organism evidence="3 4">
    <name type="scientific">Malassezia furfur</name>
    <name type="common">Pityriasis versicolor infection agent</name>
    <name type="synonym">Pityrosporum furfur</name>
    <dbReference type="NCBI Taxonomy" id="55194"/>
    <lineage>
        <taxon>Eukaryota</taxon>
        <taxon>Fungi</taxon>
        <taxon>Dikarya</taxon>
        <taxon>Basidiomycota</taxon>
        <taxon>Ustilaginomycotina</taxon>
        <taxon>Malasseziomycetes</taxon>
        <taxon>Malasseziales</taxon>
        <taxon>Malasseziaceae</taxon>
        <taxon>Malassezia</taxon>
    </lineage>
</organism>
<reference evidence="3 4" key="1">
    <citation type="journal article" date="2020" name="Elife">
        <title>Loss of centromere function drives karyotype evolution in closely related Malassezia species.</title>
        <authorList>
            <person name="Sankaranarayanan S.R."/>
            <person name="Ianiri G."/>
            <person name="Coelho M.A."/>
            <person name="Reza M.H."/>
            <person name="Thimmappa B.C."/>
            <person name="Ganguly P."/>
            <person name="Vadnala R.N."/>
            <person name="Sun S."/>
            <person name="Siddharthan R."/>
            <person name="Tellgren-Roth C."/>
            <person name="Dawson T.L."/>
            <person name="Heitman J."/>
            <person name="Sanyal K."/>
        </authorList>
    </citation>
    <scope>NUCLEOTIDE SEQUENCE [LARGE SCALE GENOMIC DNA]</scope>
    <source>
        <strain evidence="3">CBS14141</strain>
    </source>
</reference>
<proteinExistence type="predicted"/>
<feature type="region of interest" description="Disordered" evidence="1">
    <location>
        <begin position="76"/>
        <end position="103"/>
    </location>
</feature>
<feature type="signal peptide" evidence="2">
    <location>
        <begin position="1"/>
        <end position="17"/>
    </location>
</feature>
<sequence>MRLRWLGLAVFVSCACAELAERNTPLSFSLPDVSSAASSSAAPAASAASSSAGGLSFDLGGASSAAASSAESSAERSAPASSAAPSAAASSSPSSGAASSSPASRTSASAAASSAAPSQANSSSVEYPSVTIPVAYSTSVAYNVMSAPSSIATPNATASSNVTYAAAKSTATWSGALPTLISLMYRGSDEAKAHLPTFYWTLANASLESSQLDLICQTQTHFCATAGCEDGDDHVEHNFCDTSKGMATMCTCAKSKSRLPQYQWPVQSQDCLLRLQACRDACNNQKETPFAQRNVCTQACADQIGSSCGKTEQYGANYAVSKPGQTPSYLIVDQSDAQGAGARTAANLALVSAVSLAAAAWLVRA</sequence>
<feature type="chain" id="PRO_5046251417" evidence="2">
    <location>
        <begin position="18"/>
        <end position="365"/>
    </location>
</feature>
<name>A0ABY8ESB7_MALFU</name>
<keyword evidence="4" id="KW-1185">Reference proteome</keyword>
<dbReference type="Proteomes" id="UP000818624">
    <property type="component" value="Chromosome 3"/>
</dbReference>
<evidence type="ECO:0000313" key="3">
    <source>
        <dbReference type="EMBL" id="WFD48466.1"/>
    </source>
</evidence>
<dbReference type="PROSITE" id="PS51257">
    <property type="entry name" value="PROKAR_LIPOPROTEIN"/>
    <property type="match status" value="1"/>
</dbReference>
<evidence type="ECO:0000313" key="4">
    <source>
        <dbReference type="Proteomes" id="UP000818624"/>
    </source>
</evidence>
<accession>A0ABY8ESB7</accession>
<gene>
    <name evidence="3" type="ORF">GLX27_003136</name>
</gene>
<protein>
    <submittedName>
        <fullName evidence="3">Uncharacterized protein</fullName>
    </submittedName>
</protein>
<evidence type="ECO:0000256" key="1">
    <source>
        <dbReference type="SAM" id="MobiDB-lite"/>
    </source>
</evidence>
<keyword evidence="2" id="KW-0732">Signal</keyword>